<protein>
    <submittedName>
        <fullName evidence="7">TetR family transcriptional regulator</fullName>
    </submittedName>
</protein>
<dbReference type="PANTHER" id="PTHR30055:SF175">
    <property type="entry name" value="HTH-TYPE TRANSCRIPTIONAL REPRESSOR KSTR2"/>
    <property type="match status" value="1"/>
</dbReference>
<dbReference type="InterPro" id="IPR036271">
    <property type="entry name" value="Tet_transcr_reg_TetR-rel_C_sf"/>
</dbReference>
<comment type="caution">
    <text evidence="7">The sequence shown here is derived from an EMBL/GenBank/DDBJ whole genome shotgun (WGS) entry which is preliminary data.</text>
</comment>
<dbReference type="Gene3D" id="1.10.357.10">
    <property type="entry name" value="Tetracycline Repressor, domain 2"/>
    <property type="match status" value="1"/>
</dbReference>
<keyword evidence="2" id="KW-0805">Transcription regulation</keyword>
<dbReference type="SUPFAM" id="SSF46689">
    <property type="entry name" value="Homeodomain-like"/>
    <property type="match status" value="1"/>
</dbReference>
<organism evidence="7 8">
    <name type="scientific">Paenibacillus elgii</name>
    <dbReference type="NCBI Taxonomy" id="189691"/>
    <lineage>
        <taxon>Bacteria</taxon>
        <taxon>Bacillati</taxon>
        <taxon>Bacillota</taxon>
        <taxon>Bacilli</taxon>
        <taxon>Bacillales</taxon>
        <taxon>Paenibacillaceae</taxon>
        <taxon>Paenibacillus</taxon>
    </lineage>
</organism>
<evidence type="ECO:0000313" key="7">
    <source>
        <dbReference type="EMBL" id="KZE74709.1"/>
    </source>
</evidence>
<dbReference type="Pfam" id="PF00440">
    <property type="entry name" value="TetR_N"/>
    <property type="match status" value="1"/>
</dbReference>
<gene>
    <name evidence="7" type="ORF">AV654_03115</name>
</gene>
<evidence type="ECO:0000313" key="8">
    <source>
        <dbReference type="Proteomes" id="UP000076563"/>
    </source>
</evidence>
<proteinExistence type="predicted"/>
<evidence type="ECO:0000256" key="5">
    <source>
        <dbReference type="PROSITE-ProRule" id="PRU00335"/>
    </source>
</evidence>
<dbReference type="AlphaFoldDB" id="A0A165QET9"/>
<reference evidence="8" key="1">
    <citation type="submission" date="2016-01" db="EMBL/GenBank/DDBJ databases">
        <title>Draft genome of Chromobacterium sp. F49.</title>
        <authorList>
            <person name="Hong K.W."/>
        </authorList>
    </citation>
    <scope>NUCLEOTIDE SEQUENCE [LARGE SCALE GENOMIC DNA]</scope>
    <source>
        <strain evidence="8">M63</strain>
    </source>
</reference>
<feature type="domain" description="HTH tetR-type" evidence="6">
    <location>
        <begin position="1"/>
        <end position="58"/>
    </location>
</feature>
<dbReference type="EMBL" id="LQRA01000077">
    <property type="protein sequence ID" value="KZE74709.1"/>
    <property type="molecule type" value="Genomic_DNA"/>
</dbReference>
<evidence type="ECO:0000256" key="1">
    <source>
        <dbReference type="ARBA" id="ARBA00022491"/>
    </source>
</evidence>
<dbReference type="InterPro" id="IPR001647">
    <property type="entry name" value="HTH_TetR"/>
</dbReference>
<dbReference type="OrthoDB" id="9812134at2"/>
<evidence type="ECO:0000256" key="3">
    <source>
        <dbReference type="ARBA" id="ARBA00023125"/>
    </source>
</evidence>
<dbReference type="RefSeq" id="WP_063185579.1">
    <property type="nucleotide sequence ID" value="NZ_LQRA01000077.1"/>
</dbReference>
<name>A0A165QET9_9BACL</name>
<dbReference type="Proteomes" id="UP000076563">
    <property type="component" value="Unassembled WGS sequence"/>
</dbReference>
<dbReference type="InterPro" id="IPR050109">
    <property type="entry name" value="HTH-type_TetR-like_transc_reg"/>
</dbReference>
<dbReference type="eggNOG" id="COG1309">
    <property type="taxonomic scope" value="Bacteria"/>
</dbReference>
<keyword evidence="1" id="KW-0678">Repressor</keyword>
<dbReference type="STRING" id="1007103.GCA_000213315_00723"/>
<dbReference type="SUPFAM" id="SSF48498">
    <property type="entry name" value="Tetracyclin repressor-like, C-terminal domain"/>
    <property type="match status" value="1"/>
</dbReference>
<evidence type="ECO:0000256" key="2">
    <source>
        <dbReference type="ARBA" id="ARBA00023015"/>
    </source>
</evidence>
<keyword evidence="4" id="KW-0804">Transcription</keyword>
<dbReference type="InterPro" id="IPR009057">
    <property type="entry name" value="Homeodomain-like_sf"/>
</dbReference>
<dbReference type="GO" id="GO:0003700">
    <property type="term" value="F:DNA-binding transcription factor activity"/>
    <property type="evidence" value="ECO:0007669"/>
    <property type="project" value="TreeGrafter"/>
</dbReference>
<evidence type="ECO:0000256" key="4">
    <source>
        <dbReference type="ARBA" id="ARBA00023163"/>
    </source>
</evidence>
<accession>A0A165QET9</accession>
<dbReference type="PRINTS" id="PR00455">
    <property type="entry name" value="HTHTETR"/>
</dbReference>
<feature type="DNA-binding region" description="H-T-H motif" evidence="5">
    <location>
        <begin position="21"/>
        <end position="40"/>
    </location>
</feature>
<evidence type="ECO:0000259" key="6">
    <source>
        <dbReference type="PROSITE" id="PS50977"/>
    </source>
</evidence>
<sequence length="192" mass="21602">MRERLLQAAMELMKRKGLKFTISDLAAELGTSKRTIYEHFESKEHIVGTLVDEAVSEVKRIEQGIYRDESLSCAEKLSAILTILPKGLQLGDHRLLSDLKRFASDEWLKVDRLLQEEWGTVRTIIEEGIAAGQFRPVHVPTIVQLMKGASVSLFDADFLMNTDCTLAGAVRTMADVFLQGLIPEDPNQEMKQ</sequence>
<dbReference type="PROSITE" id="PS50977">
    <property type="entry name" value="HTH_TETR_2"/>
    <property type="match status" value="1"/>
</dbReference>
<keyword evidence="8" id="KW-1185">Reference proteome</keyword>
<dbReference type="GO" id="GO:0000976">
    <property type="term" value="F:transcription cis-regulatory region binding"/>
    <property type="evidence" value="ECO:0007669"/>
    <property type="project" value="TreeGrafter"/>
</dbReference>
<dbReference type="PANTHER" id="PTHR30055">
    <property type="entry name" value="HTH-TYPE TRANSCRIPTIONAL REGULATOR RUTR"/>
    <property type="match status" value="1"/>
</dbReference>
<keyword evidence="3 5" id="KW-0238">DNA-binding</keyword>